<gene>
    <name evidence="4" type="ORF">MGAL_10B082911</name>
</gene>
<dbReference type="PROSITE" id="PS50017">
    <property type="entry name" value="DEATH_DOMAIN"/>
    <property type="match status" value="1"/>
</dbReference>
<dbReference type="InterPro" id="IPR011029">
    <property type="entry name" value="DEATH-like_dom_sf"/>
</dbReference>
<evidence type="ECO:0000313" key="5">
    <source>
        <dbReference type="Proteomes" id="UP000596742"/>
    </source>
</evidence>
<comment type="caution">
    <text evidence="4">The sequence shown here is derived from an EMBL/GenBank/DDBJ whole genome shotgun (WGS) entry which is preliminary data.</text>
</comment>
<dbReference type="InterPro" id="IPR030383">
    <property type="entry name" value="G_VLIG_dom"/>
</dbReference>
<name>A0A8B6HTH0_MYTGA</name>
<dbReference type="InterPro" id="IPR052986">
    <property type="entry name" value="VLIG_GTPase"/>
</dbReference>
<organism evidence="4 5">
    <name type="scientific">Mytilus galloprovincialis</name>
    <name type="common">Mediterranean mussel</name>
    <dbReference type="NCBI Taxonomy" id="29158"/>
    <lineage>
        <taxon>Eukaryota</taxon>
        <taxon>Metazoa</taxon>
        <taxon>Spiralia</taxon>
        <taxon>Lophotrochozoa</taxon>
        <taxon>Mollusca</taxon>
        <taxon>Bivalvia</taxon>
        <taxon>Autobranchia</taxon>
        <taxon>Pteriomorphia</taxon>
        <taxon>Mytilida</taxon>
        <taxon>Mytiloidea</taxon>
        <taxon>Mytilidae</taxon>
        <taxon>Mytilinae</taxon>
        <taxon>Mytilus</taxon>
    </lineage>
</organism>
<evidence type="ECO:0008006" key="6">
    <source>
        <dbReference type="Google" id="ProtNLM"/>
    </source>
</evidence>
<evidence type="ECO:0000259" key="3">
    <source>
        <dbReference type="PROSITE" id="PS51717"/>
    </source>
</evidence>
<evidence type="ECO:0000313" key="4">
    <source>
        <dbReference type="EMBL" id="VDI83633.1"/>
    </source>
</evidence>
<dbReference type="GO" id="GO:0007165">
    <property type="term" value="P:signal transduction"/>
    <property type="evidence" value="ECO:0007669"/>
    <property type="project" value="InterPro"/>
</dbReference>
<evidence type="ECO:0000256" key="1">
    <source>
        <dbReference type="ARBA" id="ARBA00006828"/>
    </source>
</evidence>
<reference evidence="4" key="1">
    <citation type="submission" date="2018-11" db="EMBL/GenBank/DDBJ databases">
        <authorList>
            <person name="Alioto T."/>
            <person name="Alioto T."/>
        </authorList>
    </citation>
    <scope>NUCLEOTIDE SEQUENCE</scope>
</reference>
<protein>
    <recommendedName>
        <fullName evidence="6">VLIG-type G domain-containing protein</fullName>
    </recommendedName>
</protein>
<dbReference type="Gene3D" id="3.40.50.300">
    <property type="entry name" value="P-loop containing nucleotide triphosphate hydrolases"/>
    <property type="match status" value="1"/>
</dbReference>
<proteinExistence type="inferred from homology"/>
<dbReference type="Gene3D" id="1.10.533.10">
    <property type="entry name" value="Death Domain, Fas"/>
    <property type="match status" value="1"/>
</dbReference>
<comment type="similarity">
    <text evidence="1">Belongs to the TRAFAC class dynamin-like GTPase superfamily. Very large inducible GTPase (VLIG) family.</text>
</comment>
<dbReference type="InterPro" id="IPR027417">
    <property type="entry name" value="P-loop_NTPase"/>
</dbReference>
<dbReference type="OrthoDB" id="1597724at2759"/>
<sequence>MASKKNNTIDPEGVEVYFSAEEDVQQQDRQSELKTITEEELLLIAGHIGHEWQTLGIMFGFPKAKLDQLESIYDKNPHARNFCMLLKWCQLVAALNLNEREHLAKQLTTADKKDQADWLDVNTSGLGPLPEVLWSRLQCITFDRDISIHSVKEHKSGETTRTATDLLYSRERITPQEQTSDHKLFKEKSIKLLKAFSLEKYFPEKLSLQEAMKISEKKQDNISEADIPFRMLKKLIMLCLTARESELEYINSRKRDKSRQLASRVSNWNPMDVFMIIFQCCDPFLKQELARKMFTCRLAIPFLYRNTNNKIVLSKWPLRGIDVNLENRYETNIVCLDTKIIAFVRTGKLTNLSKSNLLNSIINASHATFFWRECRFGKTKRVIAEGCVEASWFIPSKSLSSWCSDLIMTLNLRGNILDFEKQFQVLCKLSSMFIIHTPVDYLTDKLFVEKLKVIHSFKKKIICVFDCDEIDDRVLEEFKNQFREEDRQRTIMIELGGMGLSDLVNDLRCSINEELRDQPSCKLEKCLANLPLSLCEDDENINIDCKKGKEQALKVICNLPSWVNEEKESIKTTSTTKKEASEKLMQYLPKRDLLKLQGPDWKEWCSLKRKKLKAKYNDSDCYIYTEFDTIRKKQIQTYLEKSVPFLNDFLDSFYIEDEHITRLKFFLSWLKYYIDGITQMTMPTRIQKYQQLWKQLKVAKDEIENYEINELRIQFNDSEQKLLEASFGIEHVIREVGQIYEAIIEKKSTVDAFEYEKVKKFPKVMSKLIQSGYPFEILDGDTSMIPSTWINAVLREMKNDLNDKKILTLAVLGIQSSGKSTLLNALFGLQFSVRAGSCTKGVFIQLVEVEKGYLPYDFVLVIDTEGLRSTSIIQNNYDHDNELATFVLGLAQLTIINIKGENTNEMKDCLEIAVHAFLRLKMTNPRIDVCQTCVFVHQNVPSANASTHLSPGNIKLIEVLDGMTEAAAKQLGIADIKSFNQVLKTDLENLVFHFSDLWSGDPPMAHANQGYSIDVANLKERIFNIEQTKCNNLFLSQLSLRIDQLWKGIMSDDFVYSFRNSLEIQAFNVMEDQYQGMILETADMLQKFIRSTVRLKFAECEIKEKLSELVEDLKAILRSRFQICLNKLVTDWYNFIDKNPSNAILVQWKESRVCRLREEVDRLIRKGDDDIQTVQKQYALTLIQRCEQDKHEKEIQKKSMRLAEQYRGKRLSGVDLRSNFNEMWQSWISGLELSLSPSTKSINAEIDKILYDFTKSDDRVLLPGEMENSKKIKKIFERMTILAHSIMVKEIQVDRDISLYLKTKAKKEVKRVCKNQAVTVINDMFKVIDDKIKELLLNDDPFDQTYAMEILRKLHDQIRSHNENKNYDFKFTAKLRVRLYVHVACFMKVIFTKADEAYQMKHNVKVQMQKYQTSIWKIFISTVDEKSTEFIVACNLCEKMKDFIKTSVNDDLPEKIRNIIYTEEFTTKYVLTTRIMADLAKNGKFEDIQSYIEDPERFAFFWVMKYASNKMMNEHVEGQSRYELLADSLITSYVSSIKSCIDDATQKIMKSDKKKNIHTWIKYFHKYLLSKDVPISKVLLTVVEDIRIKDYSDFKRLLHTQLDHDRTNLIGQFANSADNFIDYQSHIQGHKILEYVWGCNERCPFCGETCQKSSKDHKGEPHTCIQHRPLALHGVSDQQTGLLRLETCSYLITSKNCEFICDLCKRCCQKSGKCDGTIDSPKKHLFREYRKFIPEWDIPPSMQMDSSDYWMYILHKYKDNFVMEYDEELPDSLAQWENKSQKEAIGSLNVISNIRC</sequence>
<dbReference type="PANTHER" id="PTHR14819">
    <property type="entry name" value="GTP-BINDING"/>
    <property type="match status" value="1"/>
</dbReference>
<dbReference type="EMBL" id="UYJE01010494">
    <property type="protein sequence ID" value="VDI83633.1"/>
    <property type="molecule type" value="Genomic_DNA"/>
</dbReference>
<dbReference type="Proteomes" id="UP000596742">
    <property type="component" value="Unassembled WGS sequence"/>
</dbReference>
<dbReference type="InterPro" id="IPR000488">
    <property type="entry name" value="Death_dom"/>
</dbReference>
<dbReference type="GO" id="GO:0005525">
    <property type="term" value="F:GTP binding"/>
    <property type="evidence" value="ECO:0007669"/>
    <property type="project" value="InterPro"/>
</dbReference>
<dbReference type="SUPFAM" id="SSF47986">
    <property type="entry name" value="DEATH domain"/>
    <property type="match status" value="1"/>
</dbReference>
<dbReference type="SUPFAM" id="SSF52540">
    <property type="entry name" value="P-loop containing nucleoside triphosphate hydrolases"/>
    <property type="match status" value="1"/>
</dbReference>
<dbReference type="InterPro" id="IPR057365">
    <property type="entry name" value="URGCP"/>
</dbReference>
<dbReference type="Pfam" id="PF25683">
    <property type="entry name" value="URGCP_GTPase"/>
    <property type="match status" value="1"/>
</dbReference>
<keyword evidence="5" id="KW-1185">Reference proteome</keyword>
<dbReference type="PROSITE" id="PS51717">
    <property type="entry name" value="G_VLIG"/>
    <property type="match status" value="1"/>
</dbReference>
<feature type="domain" description="VLIG-type G" evidence="3">
    <location>
        <begin position="803"/>
        <end position="1046"/>
    </location>
</feature>
<dbReference type="CDD" id="cd01670">
    <property type="entry name" value="Death"/>
    <property type="match status" value="1"/>
</dbReference>
<dbReference type="PANTHER" id="PTHR14819:SF5">
    <property type="entry name" value="INTERFERON-INDUCED VERY LARGE GTPASE 1"/>
    <property type="match status" value="1"/>
</dbReference>
<accession>A0A8B6HTH0</accession>
<dbReference type="Pfam" id="PF25496">
    <property type="entry name" value="URGCP"/>
    <property type="match status" value="1"/>
</dbReference>
<evidence type="ECO:0000259" key="2">
    <source>
        <dbReference type="PROSITE" id="PS50017"/>
    </source>
</evidence>
<feature type="domain" description="Death" evidence="2">
    <location>
        <begin position="37"/>
        <end position="123"/>
    </location>
</feature>